<comment type="caution">
    <text evidence="1">The sequence shown here is derived from an EMBL/GenBank/DDBJ whole genome shotgun (WGS) entry which is preliminary data.</text>
</comment>
<protein>
    <submittedName>
        <fullName evidence="1">Uncharacterized protein</fullName>
    </submittedName>
</protein>
<accession>A0ACB8UV00</accession>
<name>A0ACB8UV00_9EURO</name>
<evidence type="ECO:0000313" key="1">
    <source>
        <dbReference type="EMBL" id="KAI2385792.1"/>
    </source>
</evidence>
<dbReference type="EMBL" id="JALBCA010000054">
    <property type="protein sequence ID" value="KAI2385792.1"/>
    <property type="molecule type" value="Genomic_DNA"/>
</dbReference>
<reference evidence="1" key="1">
    <citation type="journal article" date="2022" name="bioRxiv">
        <title>Population genetic analysis of Ophidiomyces ophidiicola, the causative agent of snake fungal disease, indicates recent introductions to the USA.</title>
        <authorList>
            <person name="Ladner J.T."/>
            <person name="Palmer J.M."/>
            <person name="Ettinger C.L."/>
            <person name="Stajich J.E."/>
            <person name="Farrell T.M."/>
            <person name="Glorioso B.M."/>
            <person name="Lawson B."/>
            <person name="Price S.J."/>
            <person name="Stengle A.G."/>
            <person name="Grear D.A."/>
            <person name="Lorch J.M."/>
        </authorList>
    </citation>
    <scope>NUCLEOTIDE SEQUENCE</scope>
    <source>
        <strain evidence="1">NWHC 24266-5</strain>
    </source>
</reference>
<organism evidence="1">
    <name type="scientific">Ophidiomyces ophidiicola</name>
    <dbReference type="NCBI Taxonomy" id="1387563"/>
    <lineage>
        <taxon>Eukaryota</taxon>
        <taxon>Fungi</taxon>
        <taxon>Dikarya</taxon>
        <taxon>Ascomycota</taxon>
        <taxon>Pezizomycotina</taxon>
        <taxon>Eurotiomycetes</taxon>
        <taxon>Eurotiomycetidae</taxon>
        <taxon>Onygenales</taxon>
        <taxon>Onygenaceae</taxon>
        <taxon>Ophidiomyces</taxon>
    </lineage>
</organism>
<gene>
    <name evidence="1" type="ORF">LOY88_003881</name>
</gene>
<sequence>MPTTDRDDSQMSSSRRRRHRRERQETENDKDRHRRHKSRASDNEGRRHKHRRSRSQPEPQSAAENSAPRSRGHEDDEPRHKMSSTATHRGRSRVSSPSPPSKCKARRTATSSPAPARRKSSPPPTATRTKVPLMVRTLSAHHHGAMPKKHPKESPESPALEAAQKPVPSFFSWGALFRSPPPPPPPREKKVSCLICMSDDIPVSRSAKLACSHRMCYKCLKRAFTLSLTDPQHMPPRCCTADPIPVKYVDRLFDARFKATWNKKFHEYSTKNRIYCPARGCGEWIPPKHIHQDTSYGAHHGRKYGKCTKCKTKVCVLCNGKWHLTKDCPKDDDAKAFTEMAKEAGWQRCFNCSAMVELKEGCNHMTCRCTAEFCIICGSRWKTCDCPWFNYQNPGQEDGHNFAYNHHPGMPYPNHRGMPQPRGYQQEMDMRNEQERADEYLAQRLQENHGRYDYDYDDLDDDAADYHRHGTPTFAGDPFPPIYDNFVLPRRFVRPHTPPPPINRHVRQIYPLPRQVTEIRPLSPDYATRRRRRMCSTTRMPLHTPRVEEYRIGVSWFGR</sequence>
<proteinExistence type="predicted"/>